<dbReference type="EnsemblPlants" id="PNT78103">
    <property type="protein sequence ID" value="PNT78103"/>
    <property type="gene ID" value="BRADI_1g73510v3"/>
</dbReference>
<evidence type="ECO:0000313" key="3">
    <source>
        <dbReference type="Proteomes" id="UP000008810"/>
    </source>
</evidence>
<dbReference type="InParanoid" id="A0A2K2DUZ7"/>
<sequence length="117" mass="13561">MKTEESPSRSHERLLRRDDYITYVNSYFAYDDYIVYDYLDYFLYIATPHVSESAIPTTTTTLVFFFQDSCSIPGNKQPFLDHIAYTYCLSLNLPISYDNPSPTESSCSTHQGTLPKR</sequence>
<evidence type="ECO:0000313" key="1">
    <source>
        <dbReference type="EMBL" id="PNT78103.1"/>
    </source>
</evidence>
<protein>
    <submittedName>
        <fullName evidence="1 2">Uncharacterized protein</fullName>
    </submittedName>
</protein>
<reference evidence="2" key="3">
    <citation type="submission" date="2018-08" db="UniProtKB">
        <authorList>
            <consortium name="EnsemblPlants"/>
        </authorList>
    </citation>
    <scope>IDENTIFICATION</scope>
    <source>
        <strain evidence="2">cv. Bd21</strain>
    </source>
</reference>
<dbReference type="AlphaFoldDB" id="A0A2K2DUZ7"/>
<dbReference type="EMBL" id="CM000880">
    <property type="protein sequence ID" value="PNT78103.1"/>
    <property type="molecule type" value="Genomic_DNA"/>
</dbReference>
<name>A0A2K2DUZ7_BRADI</name>
<keyword evidence="3" id="KW-1185">Reference proteome</keyword>
<reference evidence="1" key="2">
    <citation type="submission" date="2017-06" db="EMBL/GenBank/DDBJ databases">
        <title>WGS assembly of Brachypodium distachyon.</title>
        <authorList>
            <consortium name="The International Brachypodium Initiative"/>
            <person name="Lucas S."/>
            <person name="Harmon-Smith M."/>
            <person name="Lail K."/>
            <person name="Tice H."/>
            <person name="Grimwood J."/>
            <person name="Bruce D."/>
            <person name="Barry K."/>
            <person name="Shu S."/>
            <person name="Lindquist E."/>
            <person name="Wang M."/>
            <person name="Pitluck S."/>
            <person name="Vogel J.P."/>
            <person name="Garvin D.F."/>
            <person name="Mockler T.C."/>
            <person name="Schmutz J."/>
            <person name="Rokhsar D."/>
            <person name="Bevan M.W."/>
        </authorList>
    </citation>
    <scope>NUCLEOTIDE SEQUENCE</scope>
    <source>
        <strain evidence="1">Bd21</strain>
    </source>
</reference>
<proteinExistence type="predicted"/>
<gene>
    <name evidence="1" type="ORF">BRADI_1g73510v3</name>
</gene>
<evidence type="ECO:0000313" key="2">
    <source>
        <dbReference type="EnsemblPlants" id="PNT78103"/>
    </source>
</evidence>
<dbReference type="Proteomes" id="UP000008810">
    <property type="component" value="Chromosome 1"/>
</dbReference>
<accession>A0A2K2DUZ7</accession>
<dbReference type="Gramene" id="PNT78103">
    <property type="protein sequence ID" value="PNT78103"/>
    <property type="gene ID" value="BRADI_1g73510v3"/>
</dbReference>
<reference evidence="1 2" key="1">
    <citation type="journal article" date="2010" name="Nature">
        <title>Genome sequencing and analysis of the model grass Brachypodium distachyon.</title>
        <authorList>
            <consortium name="International Brachypodium Initiative"/>
        </authorList>
    </citation>
    <scope>NUCLEOTIDE SEQUENCE [LARGE SCALE GENOMIC DNA]</scope>
    <source>
        <strain evidence="1 2">Bd21</strain>
    </source>
</reference>
<organism evidence="1">
    <name type="scientific">Brachypodium distachyon</name>
    <name type="common">Purple false brome</name>
    <name type="synonym">Trachynia distachya</name>
    <dbReference type="NCBI Taxonomy" id="15368"/>
    <lineage>
        <taxon>Eukaryota</taxon>
        <taxon>Viridiplantae</taxon>
        <taxon>Streptophyta</taxon>
        <taxon>Embryophyta</taxon>
        <taxon>Tracheophyta</taxon>
        <taxon>Spermatophyta</taxon>
        <taxon>Magnoliopsida</taxon>
        <taxon>Liliopsida</taxon>
        <taxon>Poales</taxon>
        <taxon>Poaceae</taxon>
        <taxon>BOP clade</taxon>
        <taxon>Pooideae</taxon>
        <taxon>Stipodae</taxon>
        <taxon>Brachypodieae</taxon>
        <taxon>Brachypodium</taxon>
    </lineage>
</organism>